<reference evidence="1 2" key="1">
    <citation type="submission" date="2020-04" db="EMBL/GenBank/DDBJ databases">
        <authorList>
            <person name="Hitch T.C.A."/>
            <person name="Wylensek D."/>
            <person name="Clavel T."/>
        </authorList>
    </citation>
    <scope>NUCLEOTIDE SEQUENCE [LARGE SCALE GENOMIC DNA]</scope>
    <source>
        <strain evidence="1 2">WCA3-601-WT-5E</strain>
    </source>
</reference>
<organism evidence="1 2">
    <name type="scientific">Bacteroides eggerthii</name>
    <dbReference type="NCBI Taxonomy" id="28111"/>
    <lineage>
        <taxon>Bacteria</taxon>
        <taxon>Pseudomonadati</taxon>
        <taxon>Bacteroidota</taxon>
        <taxon>Bacteroidia</taxon>
        <taxon>Bacteroidales</taxon>
        <taxon>Bacteroidaceae</taxon>
        <taxon>Bacteroides</taxon>
    </lineage>
</organism>
<feature type="non-terminal residue" evidence="1">
    <location>
        <position position="258"/>
    </location>
</feature>
<gene>
    <name evidence="1" type="ORF">HF841_18880</name>
</gene>
<dbReference type="InterPro" id="IPR032627">
    <property type="entry name" value="DUF4876"/>
</dbReference>
<accession>A0A7X9SER5</accession>
<proteinExistence type="predicted"/>
<dbReference type="Proteomes" id="UP000520291">
    <property type="component" value="Unassembled WGS sequence"/>
</dbReference>
<protein>
    <submittedName>
        <fullName evidence="1">DUF4876 domain-containing protein</fullName>
    </submittedName>
</protein>
<comment type="caution">
    <text evidence="1">The sequence shown here is derived from an EMBL/GenBank/DDBJ whole genome shotgun (WGS) entry which is preliminary data.</text>
</comment>
<sequence length="258" mass="28763">MKKYLIYLFTLASTLLIGCDSFRDMSGAAEVNPITVDVYLDITVENISTLKDLTVKFDNYDEDLHYVKEVTDNSVKVDGIIPGIYSVTVSGTAIDTENSEYYINGNSVNAALFKHGSALNIEVQGLKVSPLIFKEIYYCGSRPEKGGVYFRDQFYEIYNNSADVLYLDGIYFANLTPGTATTKLPIWPEADGNNYAYGERVWKFPGNGTEYPLAPGESCIISQFAANHQLDIYNPQSPIDGSSSEFEFNMNNPNFPDQ</sequence>
<name>A0A7X9SER5_9BACE</name>
<dbReference type="PROSITE" id="PS51257">
    <property type="entry name" value="PROKAR_LIPOPROTEIN"/>
    <property type="match status" value="1"/>
</dbReference>
<evidence type="ECO:0000313" key="1">
    <source>
        <dbReference type="EMBL" id="NME88046.1"/>
    </source>
</evidence>
<dbReference type="EMBL" id="JABAGL010000048">
    <property type="protein sequence ID" value="NME88046.1"/>
    <property type="molecule type" value="Genomic_DNA"/>
</dbReference>
<dbReference type="Pfam" id="PF16215">
    <property type="entry name" value="DUF4876"/>
    <property type="match status" value="1"/>
</dbReference>
<dbReference type="RefSeq" id="WP_168948318.1">
    <property type="nucleotide sequence ID" value="NZ_JABAGL010000048.1"/>
</dbReference>
<dbReference type="AlphaFoldDB" id="A0A7X9SER5"/>
<evidence type="ECO:0000313" key="2">
    <source>
        <dbReference type="Proteomes" id="UP000520291"/>
    </source>
</evidence>